<evidence type="ECO:0000313" key="1">
    <source>
        <dbReference type="EMBL" id="KAA8542932.1"/>
    </source>
</evidence>
<protein>
    <submittedName>
        <fullName evidence="1">Uncharacterized protein</fullName>
    </submittedName>
</protein>
<reference evidence="1 2" key="1">
    <citation type="submission" date="2019-09" db="EMBL/GenBank/DDBJ databases">
        <title>A chromosome-level genome assembly of the Chinese tupelo Nyssa sinensis.</title>
        <authorList>
            <person name="Yang X."/>
            <person name="Kang M."/>
            <person name="Yang Y."/>
            <person name="Xiong H."/>
            <person name="Wang M."/>
            <person name="Zhang Z."/>
            <person name="Wang Z."/>
            <person name="Wu H."/>
            <person name="Ma T."/>
            <person name="Liu J."/>
            <person name="Xi Z."/>
        </authorList>
    </citation>
    <scope>NUCLEOTIDE SEQUENCE [LARGE SCALE GENOMIC DNA]</scope>
    <source>
        <strain evidence="1">J267</strain>
        <tissue evidence="1">Leaf</tissue>
    </source>
</reference>
<dbReference type="Proteomes" id="UP000325577">
    <property type="component" value="Linkage Group LG12"/>
</dbReference>
<organism evidence="1 2">
    <name type="scientific">Nyssa sinensis</name>
    <dbReference type="NCBI Taxonomy" id="561372"/>
    <lineage>
        <taxon>Eukaryota</taxon>
        <taxon>Viridiplantae</taxon>
        <taxon>Streptophyta</taxon>
        <taxon>Embryophyta</taxon>
        <taxon>Tracheophyta</taxon>
        <taxon>Spermatophyta</taxon>
        <taxon>Magnoliopsida</taxon>
        <taxon>eudicotyledons</taxon>
        <taxon>Gunneridae</taxon>
        <taxon>Pentapetalae</taxon>
        <taxon>asterids</taxon>
        <taxon>Cornales</taxon>
        <taxon>Nyssaceae</taxon>
        <taxon>Nyssa</taxon>
    </lineage>
</organism>
<keyword evidence="2" id="KW-1185">Reference proteome</keyword>
<sequence>MLSWAFFVVQPMTVSERMEGKRTTCTGEGAVLEGSKRCSQSDGSRRNCLMDPERIYQNGDEILLAGGGAGRRLNVHWECLDIVLARWWENLGDLSLAGWMSAVSGDTGWMVVSLVELPVSGDTGWMVDCLRYLRSLDSLLRSLGCRELLAGAYLDGSGLGRTIRNPGGGELTGSAEGGAP</sequence>
<dbReference type="EMBL" id="CM018035">
    <property type="protein sequence ID" value="KAA8542932.1"/>
    <property type="molecule type" value="Genomic_DNA"/>
</dbReference>
<proteinExistence type="predicted"/>
<dbReference type="AlphaFoldDB" id="A0A5J5BMI1"/>
<name>A0A5J5BMI1_9ASTE</name>
<accession>A0A5J5BMI1</accession>
<gene>
    <name evidence="1" type="ORF">F0562_024084</name>
</gene>
<evidence type="ECO:0000313" key="2">
    <source>
        <dbReference type="Proteomes" id="UP000325577"/>
    </source>
</evidence>